<accession>A0A644SUC0</accession>
<comment type="caution">
    <text evidence="2">The sequence shown here is derived from an EMBL/GenBank/DDBJ whole genome shotgun (WGS) entry which is preliminary data.</text>
</comment>
<sequence length="253" mass="25914">MLEPFGAGGFYHCGLRGLGNSLAGLGIAAGAGHAAEPQGGKRAEQTDAGQIAAEVPGRAIGHTGKHGGDHGGHTRGEDGGELINKGDARVTHRGVEAFRKHAGHGAEHGGVQDAEGQRQGKHHAQVVAGEVMQHPEGREAGDTEQHSAHAVNFGFAVLVGHVAPEGDEAGHDEGRNHHGGQGCGAANAVLLRKIGERIHAKDVEGHAVDKTCAHAGQHHLGVTLEASSRGYLASGIFSLASEKSLVSCTVLRM</sequence>
<dbReference type="AlphaFoldDB" id="A0A644SUC0"/>
<dbReference type="EMBL" id="VSSQ01000004">
    <property type="protein sequence ID" value="MPL57282.1"/>
    <property type="molecule type" value="Genomic_DNA"/>
</dbReference>
<feature type="compositionally biased region" description="Basic and acidic residues" evidence="1">
    <location>
        <begin position="66"/>
        <end position="84"/>
    </location>
</feature>
<name>A0A644SUC0_9ZZZZ</name>
<feature type="region of interest" description="Disordered" evidence="1">
    <location>
        <begin position="59"/>
        <end position="84"/>
    </location>
</feature>
<organism evidence="2">
    <name type="scientific">bioreactor metagenome</name>
    <dbReference type="NCBI Taxonomy" id="1076179"/>
    <lineage>
        <taxon>unclassified sequences</taxon>
        <taxon>metagenomes</taxon>
        <taxon>ecological metagenomes</taxon>
    </lineage>
</organism>
<evidence type="ECO:0000256" key="1">
    <source>
        <dbReference type="SAM" id="MobiDB-lite"/>
    </source>
</evidence>
<evidence type="ECO:0000313" key="2">
    <source>
        <dbReference type="EMBL" id="MPL57282.1"/>
    </source>
</evidence>
<feature type="region of interest" description="Disordered" evidence="1">
    <location>
        <begin position="101"/>
        <end position="122"/>
    </location>
</feature>
<proteinExistence type="predicted"/>
<gene>
    <name evidence="2" type="ORF">SDC9_02783</name>
</gene>
<protein>
    <submittedName>
        <fullName evidence="2">Uncharacterized protein</fullName>
    </submittedName>
</protein>
<reference evidence="2" key="1">
    <citation type="submission" date="2019-08" db="EMBL/GenBank/DDBJ databases">
        <authorList>
            <person name="Kucharzyk K."/>
            <person name="Murdoch R.W."/>
            <person name="Higgins S."/>
            <person name="Loffler F."/>
        </authorList>
    </citation>
    <scope>NUCLEOTIDE SEQUENCE</scope>
</reference>